<dbReference type="InterPro" id="IPR036291">
    <property type="entry name" value="NAD(P)-bd_dom_sf"/>
</dbReference>
<dbReference type="InterPro" id="IPR000683">
    <property type="entry name" value="Gfo/Idh/MocA-like_OxRdtase_N"/>
</dbReference>
<evidence type="ECO:0000259" key="3">
    <source>
        <dbReference type="Pfam" id="PF01408"/>
    </source>
</evidence>
<dbReference type="PANTHER" id="PTHR22604">
    <property type="entry name" value="OXIDOREDUCTASES"/>
    <property type="match status" value="1"/>
</dbReference>
<keyword evidence="2" id="KW-0560">Oxidoreductase</keyword>
<sequence length="318" mass="36684">MIRWGILGIGNIAKRFIKSLEKSERGLLYAGASYTPQKCELFQSTHPDVVVYHDYEDLLKDEHVDAVYIAMRHQDHYRWAKKALQYHKAVLCEKPATLYTWQMEDLKQTALKNQTFFMEAMKTRFIPLIQDIKACIENKDIGDLISVETRFCYCSDYLAGHYLFDVSQGGILNDVGSYNIASTLDYIHSPVKSVTSQVQFQYDVDSHEKVIVTFENGQKAIMEMALDEKKDAILEVIGTKGKILAQPFYRPTQATIIFNDGITKQIEKPYLHDDFFGEIEEVHHCLENDLLESPRMCLQDSIDCISLLEQIRNSFIQE</sequence>
<dbReference type="InterPro" id="IPR055170">
    <property type="entry name" value="GFO_IDH_MocA-like_dom"/>
</dbReference>
<accession>A0ABY5I2P8</accession>
<dbReference type="SUPFAM" id="SSF51735">
    <property type="entry name" value="NAD(P)-binding Rossmann-fold domains"/>
    <property type="match status" value="1"/>
</dbReference>
<evidence type="ECO:0000256" key="2">
    <source>
        <dbReference type="ARBA" id="ARBA00023002"/>
    </source>
</evidence>
<reference evidence="5" key="1">
    <citation type="submission" date="2022-07" db="EMBL/GenBank/DDBJ databases">
        <title>Faecal culturing of patients with breast cancer.</title>
        <authorList>
            <person name="Teng N.M.Y."/>
            <person name="Kiu R."/>
            <person name="Evans R."/>
            <person name="Baker D.J."/>
            <person name="Zenner C."/>
            <person name="Robinson S.D."/>
            <person name="Hall L.J."/>
        </authorList>
    </citation>
    <scope>NUCLEOTIDE SEQUENCE</scope>
    <source>
        <strain evidence="5">LH1062</strain>
    </source>
</reference>
<keyword evidence="6" id="KW-1185">Reference proteome</keyword>
<comment type="similarity">
    <text evidence="1">Belongs to the Gfo/Idh/MocA family.</text>
</comment>
<dbReference type="Proteomes" id="UP001060112">
    <property type="component" value="Chromosome"/>
</dbReference>
<organism evidence="5 6">
    <name type="scientific">Allocoprobacillus halotolerans</name>
    <dbReference type="NCBI Taxonomy" id="2944914"/>
    <lineage>
        <taxon>Bacteria</taxon>
        <taxon>Bacillati</taxon>
        <taxon>Bacillota</taxon>
        <taxon>Erysipelotrichia</taxon>
        <taxon>Erysipelotrichales</taxon>
        <taxon>Erysipelotrichaceae</taxon>
        <taxon>Allocoprobacillus</taxon>
    </lineage>
</organism>
<evidence type="ECO:0000256" key="1">
    <source>
        <dbReference type="ARBA" id="ARBA00010928"/>
    </source>
</evidence>
<dbReference type="Pfam" id="PF01408">
    <property type="entry name" value="GFO_IDH_MocA"/>
    <property type="match status" value="1"/>
</dbReference>
<dbReference type="EMBL" id="CP101620">
    <property type="protein sequence ID" value="UTY39638.1"/>
    <property type="molecule type" value="Genomic_DNA"/>
</dbReference>
<feature type="domain" description="Gfo/Idh/MocA-like oxidoreductase N-terminal" evidence="3">
    <location>
        <begin position="2"/>
        <end position="118"/>
    </location>
</feature>
<dbReference type="InterPro" id="IPR050984">
    <property type="entry name" value="Gfo/Idh/MocA_domain"/>
</dbReference>
<dbReference type="PANTHER" id="PTHR22604:SF105">
    <property type="entry name" value="TRANS-1,2-DIHYDROBENZENE-1,2-DIOL DEHYDROGENASE"/>
    <property type="match status" value="1"/>
</dbReference>
<gene>
    <name evidence="5" type="ORF">NMU03_02075</name>
</gene>
<proteinExistence type="inferred from homology"/>
<evidence type="ECO:0000259" key="4">
    <source>
        <dbReference type="Pfam" id="PF22725"/>
    </source>
</evidence>
<dbReference type="RefSeq" id="WP_290140885.1">
    <property type="nucleotide sequence ID" value="NZ_CP101620.1"/>
</dbReference>
<protein>
    <submittedName>
        <fullName evidence="5">Gfo/Idh/MocA family oxidoreductase</fullName>
    </submittedName>
</protein>
<dbReference type="Gene3D" id="3.30.360.10">
    <property type="entry name" value="Dihydrodipicolinate Reductase, domain 2"/>
    <property type="match status" value="1"/>
</dbReference>
<dbReference type="Gene3D" id="3.40.50.720">
    <property type="entry name" value="NAD(P)-binding Rossmann-like Domain"/>
    <property type="match status" value="1"/>
</dbReference>
<evidence type="ECO:0000313" key="5">
    <source>
        <dbReference type="EMBL" id="UTY39638.1"/>
    </source>
</evidence>
<feature type="domain" description="GFO/IDH/MocA-like oxidoreductase" evidence="4">
    <location>
        <begin position="130"/>
        <end position="243"/>
    </location>
</feature>
<dbReference type="Pfam" id="PF22725">
    <property type="entry name" value="GFO_IDH_MocA_C3"/>
    <property type="match status" value="1"/>
</dbReference>
<evidence type="ECO:0000313" key="6">
    <source>
        <dbReference type="Proteomes" id="UP001060112"/>
    </source>
</evidence>
<dbReference type="SUPFAM" id="SSF55347">
    <property type="entry name" value="Glyceraldehyde-3-phosphate dehydrogenase-like, C-terminal domain"/>
    <property type="match status" value="1"/>
</dbReference>
<name>A0ABY5I2P8_9FIRM</name>